<organism evidence="1 2">
    <name type="scientific">Methylocaldum marinum</name>
    <dbReference type="NCBI Taxonomy" id="1432792"/>
    <lineage>
        <taxon>Bacteria</taxon>
        <taxon>Pseudomonadati</taxon>
        <taxon>Pseudomonadota</taxon>
        <taxon>Gammaproteobacteria</taxon>
        <taxon>Methylococcales</taxon>
        <taxon>Methylococcaceae</taxon>
        <taxon>Methylocaldum</taxon>
    </lineage>
</organism>
<dbReference type="OrthoDB" id="5573863at2"/>
<evidence type="ECO:0000313" key="2">
    <source>
        <dbReference type="Proteomes" id="UP000266313"/>
    </source>
</evidence>
<name>A0A250KP82_9GAMM</name>
<keyword evidence="2" id="KW-1185">Reference proteome</keyword>
<dbReference type="EMBL" id="AP017928">
    <property type="protein sequence ID" value="BBA33408.1"/>
    <property type="molecule type" value="Genomic_DNA"/>
</dbReference>
<dbReference type="AlphaFoldDB" id="A0A250KP82"/>
<dbReference type="KEGG" id="mmai:sS8_1448"/>
<reference evidence="1 2" key="1">
    <citation type="submission" date="2016-12" db="EMBL/GenBank/DDBJ databases">
        <title>Genome sequencing of Methylocaldum marinum.</title>
        <authorList>
            <person name="Takeuchi M."/>
            <person name="Kamagata Y."/>
            <person name="Hiraoka S."/>
            <person name="Oshima K."/>
            <person name="Hattori M."/>
            <person name="Iwasaki W."/>
        </authorList>
    </citation>
    <scope>NUCLEOTIDE SEQUENCE [LARGE SCALE GENOMIC DNA]</scope>
    <source>
        <strain evidence="1 2">S8</strain>
    </source>
</reference>
<dbReference type="Proteomes" id="UP000266313">
    <property type="component" value="Chromosome"/>
</dbReference>
<proteinExistence type="predicted"/>
<protein>
    <submittedName>
        <fullName evidence="1">Uncharacterized protein</fullName>
    </submittedName>
</protein>
<evidence type="ECO:0000313" key="1">
    <source>
        <dbReference type="EMBL" id="BBA33408.1"/>
    </source>
</evidence>
<accession>A0A250KP82</accession>
<sequence length="121" mass="13366">MLDQFVVLTRDFDDKGVSIVRKTIIFGGTLMAVSAIGLATDDNRYPAYDFQPSVIVPAPEEGGGVPSKEVGTQRDAKYPAAYFEPTVIIPASEEATKEEAPQPDPRYPAYHFEPKVIYQEK</sequence>
<gene>
    <name evidence="1" type="ORF">sS8_1448</name>
</gene>
<dbReference type="RefSeq" id="WP_119629018.1">
    <property type="nucleotide sequence ID" value="NZ_AP017928.1"/>
</dbReference>